<dbReference type="InterPro" id="IPR000760">
    <property type="entry name" value="Inositol_monophosphatase-like"/>
</dbReference>
<gene>
    <name evidence="2" type="ORF">D3P96_03090</name>
</gene>
<evidence type="ECO:0000256" key="1">
    <source>
        <dbReference type="PIRSR" id="PIRSR600760-2"/>
    </source>
</evidence>
<feature type="binding site" evidence="1">
    <location>
        <position position="90"/>
    </location>
    <ligand>
        <name>Mg(2+)</name>
        <dbReference type="ChEBI" id="CHEBI:18420"/>
        <label>2</label>
    </ligand>
</feature>
<dbReference type="RefSeq" id="WP_124942928.1">
    <property type="nucleotide sequence ID" value="NZ_RHGY01000002.1"/>
</dbReference>
<dbReference type="SUPFAM" id="SSF56655">
    <property type="entry name" value="Carbohydrate phosphatase"/>
    <property type="match status" value="1"/>
</dbReference>
<dbReference type="Gene3D" id="3.30.540.10">
    <property type="entry name" value="Fructose-1,6-Bisphosphatase, subunit A, domain 1"/>
    <property type="match status" value="1"/>
</dbReference>
<dbReference type="GO" id="GO:0008934">
    <property type="term" value="F:inositol monophosphate 1-phosphatase activity"/>
    <property type="evidence" value="ECO:0007669"/>
    <property type="project" value="TreeGrafter"/>
</dbReference>
<dbReference type="Gene3D" id="3.40.190.80">
    <property type="match status" value="1"/>
</dbReference>
<dbReference type="PANTHER" id="PTHR20854:SF4">
    <property type="entry name" value="INOSITOL-1-MONOPHOSPHATASE-RELATED"/>
    <property type="match status" value="1"/>
</dbReference>
<dbReference type="OrthoDB" id="9772456at2"/>
<dbReference type="AlphaFoldDB" id="A0A3P2RCG5"/>
<sequence length="270" mass="29811">MSLTPKQIDEQVLDWLAEARTRIVADMQMPLQVNEKTNARDLVTNVDREIEQYYVQQIHTLMPEAQIISEEGYGDHVSSMMGDVWYIDPIDGTLNFVEQRAEFATMLALYHDGEPVCAWIMDVMQNDIIHGGPALGVFKNNASLPVPMNKVLADGLMVVSGARLIANQMGLPQVSQQALGFRVYGSAGISFMHVLEGRAIGYMSKMKPWDFAPGAALAKSFGLMISDIDGEPLNMLLSNSVVVSTPNAHEQIMRIEKQTNGVEAGTDIRL</sequence>
<feature type="binding site" evidence="1">
    <location>
        <position position="70"/>
    </location>
    <ligand>
        <name>Mg(2+)</name>
        <dbReference type="ChEBI" id="CHEBI:18420"/>
        <label>1</label>
        <note>catalytic</note>
    </ligand>
</feature>
<dbReference type="Proteomes" id="UP000275836">
    <property type="component" value="Unassembled WGS sequence"/>
</dbReference>
<feature type="binding site" evidence="1">
    <location>
        <position position="91"/>
    </location>
    <ligand>
        <name>Mg(2+)</name>
        <dbReference type="ChEBI" id="CHEBI:18420"/>
        <label>1</label>
        <note>catalytic</note>
    </ligand>
</feature>
<dbReference type="EMBL" id="RHGY01000002">
    <property type="protein sequence ID" value="RRG18284.1"/>
    <property type="molecule type" value="Genomic_DNA"/>
</dbReference>
<dbReference type="CDD" id="cd01637">
    <property type="entry name" value="IMPase_like"/>
    <property type="match status" value="1"/>
</dbReference>
<dbReference type="Pfam" id="PF00459">
    <property type="entry name" value="Inositol_P"/>
    <property type="match status" value="1"/>
</dbReference>
<dbReference type="GO" id="GO:0046872">
    <property type="term" value="F:metal ion binding"/>
    <property type="evidence" value="ECO:0007669"/>
    <property type="project" value="UniProtKB-KW"/>
</dbReference>
<dbReference type="GO" id="GO:0007165">
    <property type="term" value="P:signal transduction"/>
    <property type="evidence" value="ECO:0007669"/>
    <property type="project" value="TreeGrafter"/>
</dbReference>
<organism evidence="2 3">
    <name type="scientific">Weissella viridescens</name>
    <name type="common">Lactobacillus viridescens</name>
    <dbReference type="NCBI Taxonomy" id="1629"/>
    <lineage>
        <taxon>Bacteria</taxon>
        <taxon>Bacillati</taxon>
        <taxon>Bacillota</taxon>
        <taxon>Bacilli</taxon>
        <taxon>Lactobacillales</taxon>
        <taxon>Lactobacillaceae</taxon>
        <taxon>Weissella</taxon>
    </lineage>
</organism>
<comment type="caution">
    <text evidence="2">The sequence shown here is derived from an EMBL/GenBank/DDBJ whole genome shotgun (WGS) entry which is preliminary data.</text>
</comment>
<accession>A0A3P2RCG5</accession>
<dbReference type="PRINTS" id="PR00377">
    <property type="entry name" value="IMPHPHTASES"/>
</dbReference>
<keyword evidence="1" id="KW-0460">Magnesium</keyword>
<dbReference type="GO" id="GO:0006020">
    <property type="term" value="P:inositol metabolic process"/>
    <property type="evidence" value="ECO:0007669"/>
    <property type="project" value="TreeGrafter"/>
</dbReference>
<reference evidence="2 3" key="1">
    <citation type="submission" date="2018-10" db="EMBL/GenBank/DDBJ databases">
        <title>Draft genome sequence of Weissella viridescens UCO-SMC3.</title>
        <authorList>
            <person name="Garcia-Cancino A."/>
            <person name="Espinoza-Monje M."/>
            <person name="Albarracin L."/>
            <person name="Garcia-Castillo V."/>
            <person name="Campos-Martin J."/>
            <person name="Nakano Y."/>
            <person name="Guitierrez-Zamorano C."/>
            <person name="Ikeda-Ohtsubo W."/>
            <person name="Morita H."/>
            <person name="Kitazawa H."/>
            <person name="Villena J."/>
        </authorList>
    </citation>
    <scope>NUCLEOTIDE SEQUENCE [LARGE SCALE GENOMIC DNA]</scope>
    <source>
        <strain evidence="2 3">UCO-SMC3</strain>
    </source>
</reference>
<feature type="binding site" evidence="1">
    <location>
        <position position="88"/>
    </location>
    <ligand>
        <name>Mg(2+)</name>
        <dbReference type="ChEBI" id="CHEBI:18420"/>
        <label>1</label>
        <note>catalytic</note>
    </ligand>
</feature>
<dbReference type="PANTHER" id="PTHR20854">
    <property type="entry name" value="INOSITOL MONOPHOSPHATASE"/>
    <property type="match status" value="1"/>
</dbReference>
<name>A0A3P2RCG5_WEIVI</name>
<protein>
    <submittedName>
        <fullName evidence="2">Inositol monophosphatase family protein</fullName>
    </submittedName>
</protein>
<feature type="binding site" evidence="1">
    <location>
        <position position="210"/>
    </location>
    <ligand>
        <name>Mg(2+)</name>
        <dbReference type="ChEBI" id="CHEBI:18420"/>
        <label>1</label>
        <note>catalytic</note>
    </ligand>
</feature>
<evidence type="ECO:0000313" key="3">
    <source>
        <dbReference type="Proteomes" id="UP000275836"/>
    </source>
</evidence>
<proteinExistence type="predicted"/>
<comment type="cofactor">
    <cofactor evidence="1">
        <name>Mg(2+)</name>
        <dbReference type="ChEBI" id="CHEBI:18420"/>
    </cofactor>
</comment>
<keyword evidence="1" id="KW-0479">Metal-binding</keyword>
<evidence type="ECO:0000313" key="2">
    <source>
        <dbReference type="EMBL" id="RRG18284.1"/>
    </source>
</evidence>